<feature type="domain" description="NfeD-like C-terminal" evidence="7">
    <location>
        <begin position="327"/>
        <end position="383"/>
    </location>
</feature>
<feature type="transmembrane region" description="Helical" evidence="5">
    <location>
        <begin position="245"/>
        <end position="262"/>
    </location>
</feature>
<dbReference type="PANTHER" id="PTHR33507">
    <property type="entry name" value="INNER MEMBRANE PROTEIN YBBJ"/>
    <property type="match status" value="1"/>
</dbReference>
<evidence type="ECO:0000256" key="4">
    <source>
        <dbReference type="ARBA" id="ARBA00023136"/>
    </source>
</evidence>
<protein>
    <submittedName>
        <fullName evidence="9">Membrane-bound ClpP-class protease associated with aq_911</fullName>
    </submittedName>
</protein>
<feature type="transmembrane region" description="Helical" evidence="5">
    <location>
        <begin position="190"/>
        <end position="213"/>
    </location>
</feature>
<dbReference type="PANTHER" id="PTHR33507:SF4">
    <property type="entry name" value="NODULATION COMPETITIVENESS PROTEIN NFED"/>
    <property type="match status" value="1"/>
</dbReference>
<evidence type="ECO:0000256" key="2">
    <source>
        <dbReference type="ARBA" id="ARBA00022692"/>
    </source>
</evidence>
<comment type="subcellular location">
    <subcellularLocation>
        <location evidence="1">Membrane</location>
        <topology evidence="1">Multi-pass membrane protein</topology>
    </subcellularLocation>
</comment>
<dbReference type="GO" id="GO:0008233">
    <property type="term" value="F:peptidase activity"/>
    <property type="evidence" value="ECO:0007669"/>
    <property type="project" value="UniProtKB-KW"/>
</dbReference>
<keyword evidence="9" id="KW-0378">Hydrolase</keyword>
<dbReference type="Gene3D" id="2.40.50.140">
    <property type="entry name" value="Nucleic acid-binding proteins"/>
    <property type="match status" value="1"/>
</dbReference>
<dbReference type="InterPro" id="IPR056739">
    <property type="entry name" value="NfeD_membrane"/>
</dbReference>
<evidence type="ECO:0000259" key="8">
    <source>
        <dbReference type="Pfam" id="PF24961"/>
    </source>
</evidence>
<dbReference type="GO" id="GO:0016020">
    <property type="term" value="C:membrane"/>
    <property type="evidence" value="ECO:0007669"/>
    <property type="project" value="UniProtKB-SubCell"/>
</dbReference>
<keyword evidence="3 5" id="KW-1133">Transmembrane helix</keyword>
<dbReference type="EMBL" id="CADCTF010000003">
    <property type="protein sequence ID" value="CAA9211112.1"/>
    <property type="molecule type" value="Genomic_DNA"/>
</dbReference>
<evidence type="ECO:0000313" key="9">
    <source>
        <dbReference type="EMBL" id="CAA9211112.1"/>
    </source>
</evidence>
<name>A0A6J4H0S6_9ACTN</name>
<dbReference type="GO" id="GO:0006508">
    <property type="term" value="P:proteolysis"/>
    <property type="evidence" value="ECO:0007669"/>
    <property type="project" value="UniProtKB-KW"/>
</dbReference>
<dbReference type="SUPFAM" id="SSF141322">
    <property type="entry name" value="NfeD domain-like"/>
    <property type="match status" value="1"/>
</dbReference>
<gene>
    <name evidence="9" type="ORF">AVDCRST_MAG50-23</name>
</gene>
<dbReference type="Pfam" id="PF01957">
    <property type="entry name" value="NfeD"/>
    <property type="match status" value="1"/>
</dbReference>
<reference evidence="9" key="1">
    <citation type="submission" date="2020-02" db="EMBL/GenBank/DDBJ databases">
        <authorList>
            <person name="Meier V. D."/>
        </authorList>
    </citation>
    <scope>NUCLEOTIDE SEQUENCE</scope>
    <source>
        <strain evidence="9">AVDCRST_MAG50</strain>
    </source>
</reference>
<feature type="transmembrane region" description="Helical" evidence="5">
    <location>
        <begin position="269"/>
        <end position="286"/>
    </location>
</feature>
<keyword evidence="6" id="KW-0732">Signal</keyword>
<evidence type="ECO:0000256" key="5">
    <source>
        <dbReference type="SAM" id="Phobius"/>
    </source>
</evidence>
<feature type="chain" id="PRO_5026893599" evidence="6">
    <location>
        <begin position="20"/>
        <end position="393"/>
    </location>
</feature>
<evidence type="ECO:0000256" key="6">
    <source>
        <dbReference type="SAM" id="SignalP"/>
    </source>
</evidence>
<dbReference type="Pfam" id="PF24961">
    <property type="entry name" value="NfeD_membrane"/>
    <property type="match status" value="1"/>
</dbReference>
<keyword evidence="2 5" id="KW-0812">Transmembrane</keyword>
<feature type="signal peptide" evidence="6">
    <location>
        <begin position="1"/>
        <end position="19"/>
    </location>
</feature>
<dbReference type="InterPro" id="IPR002810">
    <property type="entry name" value="NfeD-like_C"/>
</dbReference>
<dbReference type="Gene3D" id="3.90.226.10">
    <property type="entry name" value="2-enoyl-CoA Hydratase, Chain A, domain 1"/>
    <property type="match status" value="1"/>
</dbReference>
<dbReference type="InterPro" id="IPR052165">
    <property type="entry name" value="Membrane_assoc_protease"/>
</dbReference>
<feature type="transmembrane region" description="Helical" evidence="5">
    <location>
        <begin position="292"/>
        <end position="311"/>
    </location>
</feature>
<evidence type="ECO:0000259" key="7">
    <source>
        <dbReference type="Pfam" id="PF01957"/>
    </source>
</evidence>
<dbReference type="AlphaFoldDB" id="A0A6J4H0S6"/>
<keyword evidence="9" id="KW-0645">Protease</keyword>
<feature type="transmembrane region" description="Helical" evidence="5">
    <location>
        <begin position="220"/>
        <end position="239"/>
    </location>
</feature>
<evidence type="ECO:0000256" key="3">
    <source>
        <dbReference type="ARBA" id="ARBA00022989"/>
    </source>
</evidence>
<evidence type="ECO:0000256" key="1">
    <source>
        <dbReference type="ARBA" id="ARBA00004141"/>
    </source>
</evidence>
<accession>A0A6J4H0S6</accession>
<proteinExistence type="predicted"/>
<sequence>MFCIAVWACLLVGPRPASAQASPTAPRVDVVEVSGVLDPIQVDFLRSALSGATTSGAEVLVIRLDSQDTIVPQAEVDALARDISSSTVPVAVWVGQSRAARAYRGAATLVEAATISGMAPGTRLGASASRSTTAEQALDGATIDLVAPTLQNFIVDVYVRTPAGGALSPEQLSEVRFDVRFDEPSLLAQMLHAVTTPSVAYVLLLIGLSLVVFELFSAGIGVAAGVAAVCLLLSSYGLGALPTRPVGLVLILLAVVGYAVDVQAGSPRAWTAIATLALVVGSLLLYDDQRVPLHIAALALVGIVLFMVSAMPSVVRTRFSTPTIGRESMIGEHGRALSAVDPDGVVQVRDAPWRARTNRATPILAGDTVRVAAIDGLLLEVEPLEGAARDAGH</sequence>
<organism evidence="9">
    <name type="scientific">uncultured Acidimicrobiales bacterium</name>
    <dbReference type="NCBI Taxonomy" id="310071"/>
    <lineage>
        <taxon>Bacteria</taxon>
        <taxon>Bacillati</taxon>
        <taxon>Actinomycetota</taxon>
        <taxon>Acidimicrobiia</taxon>
        <taxon>Acidimicrobiales</taxon>
        <taxon>environmental samples</taxon>
    </lineage>
</organism>
<dbReference type="InterPro" id="IPR012340">
    <property type="entry name" value="NA-bd_OB-fold"/>
</dbReference>
<keyword evidence="4 5" id="KW-0472">Membrane</keyword>
<feature type="domain" description="NfeD integral membrane" evidence="8">
    <location>
        <begin position="199"/>
        <end position="308"/>
    </location>
</feature>